<evidence type="ECO:0000256" key="9">
    <source>
        <dbReference type="ARBA" id="ARBA00033158"/>
    </source>
</evidence>
<keyword evidence="6" id="KW-0131">Cell cycle</keyword>
<dbReference type="GO" id="GO:0000921">
    <property type="term" value="P:septin ring assembly"/>
    <property type="evidence" value="ECO:0007669"/>
    <property type="project" value="TreeGrafter"/>
</dbReference>
<dbReference type="Proteomes" id="UP000029669">
    <property type="component" value="Chromosome"/>
</dbReference>
<evidence type="ECO:0000256" key="10">
    <source>
        <dbReference type="SAM" id="Coils"/>
    </source>
</evidence>
<evidence type="ECO:0000313" key="11">
    <source>
        <dbReference type="EMBL" id="AIS52744.1"/>
    </source>
</evidence>
<dbReference type="Pfam" id="PF05164">
    <property type="entry name" value="ZapA"/>
    <property type="match status" value="1"/>
</dbReference>
<keyword evidence="4 11" id="KW-0132">Cell division</keyword>
<evidence type="ECO:0000256" key="6">
    <source>
        <dbReference type="ARBA" id="ARBA00023306"/>
    </source>
</evidence>
<dbReference type="Gene3D" id="6.10.250.790">
    <property type="match status" value="1"/>
</dbReference>
<dbReference type="HOGENOM" id="CLU_2002844_0_0_9"/>
<feature type="coiled-coil region" evidence="10">
    <location>
        <begin position="78"/>
        <end position="112"/>
    </location>
</feature>
<accession>A0A097ASF7</accession>
<dbReference type="RefSeq" id="WP_049685451.1">
    <property type="nucleotide sequence ID" value="NZ_CP009170.1"/>
</dbReference>
<dbReference type="KEGG" id="tki:TKV_c15800"/>
<dbReference type="PANTHER" id="PTHR34981">
    <property type="entry name" value="CELL DIVISION PROTEIN ZAPA"/>
    <property type="match status" value="1"/>
</dbReference>
<gene>
    <name evidence="11" type="primary">zapA</name>
    <name evidence="11" type="ORF">TKV_c15800</name>
</gene>
<reference evidence="12" key="1">
    <citation type="journal article" date="2015" name="Genome Announc.">
        <title>Whole-Genome Sequences of 80 Environmental and Clinical Isolates of Burkholderia pseudomallei.</title>
        <authorList>
            <person name="Johnson S.L."/>
            <person name="Baker A.L."/>
            <person name="Chain P.S."/>
            <person name="Currie B.J."/>
            <person name="Daligault H.E."/>
            <person name="Davenport K.W."/>
            <person name="Davis C.B."/>
            <person name="Inglis T.J."/>
            <person name="Kaestli M."/>
            <person name="Koren S."/>
            <person name="Mayo M."/>
            <person name="Merritt A.J."/>
            <person name="Price E.P."/>
            <person name="Sarovich D.S."/>
            <person name="Warner J."/>
            <person name="Rosovitz M.J."/>
        </authorList>
    </citation>
    <scope>NUCLEOTIDE SEQUENCE [LARGE SCALE GENOMIC DNA]</scope>
    <source>
        <strain evidence="12">DSM 2030</strain>
    </source>
</reference>
<dbReference type="AlphaFoldDB" id="A0A097ASF7"/>
<dbReference type="GO" id="GO:0032153">
    <property type="term" value="C:cell division site"/>
    <property type="evidence" value="ECO:0007669"/>
    <property type="project" value="TreeGrafter"/>
</dbReference>
<evidence type="ECO:0000256" key="3">
    <source>
        <dbReference type="ARBA" id="ARBA00022490"/>
    </source>
</evidence>
<dbReference type="GO" id="GO:0043093">
    <property type="term" value="P:FtsZ-dependent cytokinesis"/>
    <property type="evidence" value="ECO:0007669"/>
    <property type="project" value="TreeGrafter"/>
</dbReference>
<sequence length="124" mass="14583">MELNKVTVTINGNEYILKSDYPEEHVIKLANYVDNVIKELSESYKKLSQQHLLILAALNIADELFIAKEENNAIKKEMLSLKAEINEKNQYIMQLEDELSKTKEELLNTQEEFRQFIETFDKEE</sequence>
<dbReference type="OrthoDB" id="1711036at2"/>
<dbReference type="STRING" id="2325.TKV_c15800"/>
<dbReference type="InterPro" id="IPR053712">
    <property type="entry name" value="Bac_CellDiv_Activator"/>
</dbReference>
<keyword evidence="12" id="KW-1185">Reference proteome</keyword>
<keyword evidence="10" id="KW-0175">Coiled coil</keyword>
<dbReference type="GO" id="GO:0030428">
    <property type="term" value="C:cell septum"/>
    <property type="evidence" value="ECO:0007669"/>
    <property type="project" value="TreeGrafter"/>
</dbReference>
<name>A0A097ASF7_THEKI</name>
<evidence type="ECO:0000256" key="1">
    <source>
        <dbReference type="ARBA" id="ARBA00004496"/>
    </source>
</evidence>
<comment type="subcellular location">
    <subcellularLocation>
        <location evidence="1">Cytoplasm</location>
    </subcellularLocation>
</comment>
<keyword evidence="3" id="KW-0963">Cytoplasm</keyword>
<evidence type="ECO:0000256" key="8">
    <source>
        <dbReference type="ARBA" id="ARBA00026068"/>
    </source>
</evidence>
<dbReference type="InterPro" id="IPR007838">
    <property type="entry name" value="Cell_div_ZapA-like"/>
</dbReference>
<dbReference type="PANTHER" id="PTHR34981:SF1">
    <property type="entry name" value="CELL DIVISION PROTEIN ZAPA"/>
    <property type="match status" value="1"/>
</dbReference>
<dbReference type="EMBL" id="CP009170">
    <property type="protein sequence ID" value="AIS52744.1"/>
    <property type="molecule type" value="Genomic_DNA"/>
</dbReference>
<dbReference type="eggNOG" id="COG3027">
    <property type="taxonomic scope" value="Bacteria"/>
</dbReference>
<keyword evidence="5" id="KW-0717">Septation</keyword>
<dbReference type="SUPFAM" id="SSF102829">
    <property type="entry name" value="Cell division protein ZapA-like"/>
    <property type="match status" value="1"/>
</dbReference>
<protein>
    <recommendedName>
        <fullName evidence="2">Cell division protein ZapA</fullName>
    </recommendedName>
    <alternativeName>
        <fullName evidence="9">Z ring-associated protein ZapA</fullName>
    </alternativeName>
</protein>
<evidence type="ECO:0000256" key="5">
    <source>
        <dbReference type="ARBA" id="ARBA00023210"/>
    </source>
</evidence>
<evidence type="ECO:0000313" key="12">
    <source>
        <dbReference type="Proteomes" id="UP000029669"/>
    </source>
</evidence>
<evidence type="ECO:0000256" key="4">
    <source>
        <dbReference type="ARBA" id="ARBA00022618"/>
    </source>
</evidence>
<evidence type="ECO:0000256" key="7">
    <source>
        <dbReference type="ARBA" id="ARBA00024910"/>
    </source>
</evidence>
<evidence type="ECO:0000256" key="2">
    <source>
        <dbReference type="ARBA" id="ARBA00015195"/>
    </source>
</evidence>
<dbReference type="GO" id="GO:0000917">
    <property type="term" value="P:division septum assembly"/>
    <property type="evidence" value="ECO:0007669"/>
    <property type="project" value="UniProtKB-KW"/>
</dbReference>
<comment type="function">
    <text evidence="7">Activator of cell division through the inhibition of FtsZ GTPase activity, therefore promoting FtsZ assembly into bundles of protofilaments necessary for the formation of the division Z ring. It is recruited early at mid-cell but it is not essential for cell division.</text>
</comment>
<dbReference type="InterPro" id="IPR036192">
    <property type="entry name" value="Cell_div_ZapA-like_sf"/>
</dbReference>
<proteinExistence type="predicted"/>
<comment type="subunit">
    <text evidence="8">Homodimer. Interacts with FtsZ.</text>
</comment>
<dbReference type="GO" id="GO:0005829">
    <property type="term" value="C:cytosol"/>
    <property type="evidence" value="ECO:0007669"/>
    <property type="project" value="TreeGrafter"/>
</dbReference>
<organism evidence="11 12">
    <name type="scientific">Thermoanaerobacter kivui</name>
    <name type="common">Acetogenium kivui</name>
    <dbReference type="NCBI Taxonomy" id="2325"/>
    <lineage>
        <taxon>Bacteria</taxon>
        <taxon>Bacillati</taxon>
        <taxon>Bacillota</taxon>
        <taxon>Clostridia</taxon>
        <taxon>Thermoanaerobacterales</taxon>
        <taxon>Thermoanaerobacteraceae</taxon>
        <taxon>Thermoanaerobacter</taxon>
    </lineage>
</organism>